<dbReference type="GO" id="GO:0006189">
    <property type="term" value="P:'de novo' IMP biosynthetic process"/>
    <property type="evidence" value="ECO:0007669"/>
    <property type="project" value="TreeGrafter"/>
</dbReference>
<protein>
    <recommendedName>
        <fullName evidence="5">MGS-like domain-containing protein</fullName>
    </recommendedName>
</protein>
<evidence type="ECO:0000259" key="5">
    <source>
        <dbReference type="PROSITE" id="PS51855"/>
    </source>
</evidence>
<dbReference type="SUPFAM" id="SSF52335">
    <property type="entry name" value="Methylglyoxal synthase-like"/>
    <property type="match status" value="1"/>
</dbReference>
<dbReference type="InterPro" id="IPR011607">
    <property type="entry name" value="MGS-like_dom"/>
</dbReference>
<keyword evidence="2" id="KW-0658">Purine biosynthesis</keyword>
<evidence type="ECO:0000313" key="6">
    <source>
        <dbReference type="EMBL" id="HGD13427.1"/>
    </source>
</evidence>
<evidence type="ECO:0000256" key="4">
    <source>
        <dbReference type="ARBA" id="ARBA00023268"/>
    </source>
</evidence>
<dbReference type="Pfam" id="PF01808">
    <property type="entry name" value="AICARFT_IMPCHas"/>
    <property type="match status" value="1"/>
</dbReference>
<dbReference type="GO" id="GO:0004643">
    <property type="term" value="F:phosphoribosylaminoimidazolecarboxamide formyltransferase activity"/>
    <property type="evidence" value="ECO:0007669"/>
    <property type="project" value="InterPro"/>
</dbReference>
<dbReference type="FunFam" id="3.40.50.1380:FF:000001">
    <property type="entry name" value="Bifunctional purine biosynthesis protein PurH"/>
    <property type="match status" value="1"/>
</dbReference>
<keyword evidence="4" id="KW-0511">Multifunctional enzyme</keyword>
<dbReference type="CDD" id="cd01421">
    <property type="entry name" value="IMPCH"/>
    <property type="match status" value="1"/>
</dbReference>
<sequence>MGKRWALISVWDKTGVVELGRVLSAAGLGILATSKSAAELRAAGLAVTEVSEWTGALEILGGRVKTLHPKVAAGILSRREDEHIELIDVVVCNLYPFADGLRRGLKVEEMIELIDIGGVTLLRAAAKNWEFVTPVPAPEYYPLVMSEFQRNQGVSRAQRLQLAAATFDLTSNYDKLVSGYLKHLLTDIANL</sequence>
<proteinExistence type="predicted"/>
<dbReference type="Pfam" id="PF02142">
    <property type="entry name" value="MGS"/>
    <property type="match status" value="1"/>
</dbReference>
<dbReference type="GO" id="GO:0005829">
    <property type="term" value="C:cytosol"/>
    <property type="evidence" value="ECO:0007669"/>
    <property type="project" value="TreeGrafter"/>
</dbReference>
<dbReference type="AlphaFoldDB" id="A0A7V3V084"/>
<keyword evidence="3" id="KW-0378">Hydrolase</keyword>
<dbReference type="Gene3D" id="3.40.50.1380">
    <property type="entry name" value="Methylglyoxal synthase-like domain"/>
    <property type="match status" value="1"/>
</dbReference>
<comment type="caution">
    <text evidence="6">The sequence shown here is derived from an EMBL/GenBank/DDBJ whole genome shotgun (WGS) entry which is preliminary data.</text>
</comment>
<dbReference type="SMART" id="SM00851">
    <property type="entry name" value="MGS"/>
    <property type="match status" value="1"/>
</dbReference>
<evidence type="ECO:0000256" key="2">
    <source>
        <dbReference type="ARBA" id="ARBA00022755"/>
    </source>
</evidence>
<gene>
    <name evidence="6" type="ORF">ENX16_05045</name>
</gene>
<dbReference type="InterPro" id="IPR002695">
    <property type="entry name" value="PurH-like"/>
</dbReference>
<organism evidence="6">
    <name type="scientific">candidate division WOR-3 bacterium</name>
    <dbReference type="NCBI Taxonomy" id="2052148"/>
    <lineage>
        <taxon>Bacteria</taxon>
        <taxon>Bacteria division WOR-3</taxon>
    </lineage>
</organism>
<evidence type="ECO:0000256" key="3">
    <source>
        <dbReference type="ARBA" id="ARBA00022801"/>
    </source>
</evidence>
<dbReference type="PANTHER" id="PTHR11692:SF0">
    <property type="entry name" value="BIFUNCTIONAL PURINE BIOSYNTHESIS PROTEIN ATIC"/>
    <property type="match status" value="1"/>
</dbReference>
<evidence type="ECO:0000256" key="1">
    <source>
        <dbReference type="ARBA" id="ARBA00022679"/>
    </source>
</evidence>
<keyword evidence="1" id="KW-0808">Transferase</keyword>
<dbReference type="PROSITE" id="PS51855">
    <property type="entry name" value="MGS"/>
    <property type="match status" value="1"/>
</dbReference>
<feature type="domain" description="MGS-like" evidence="5">
    <location>
        <begin position="1"/>
        <end position="136"/>
    </location>
</feature>
<dbReference type="PANTHER" id="PTHR11692">
    <property type="entry name" value="BIFUNCTIONAL PURINE BIOSYNTHESIS PROTEIN PURH"/>
    <property type="match status" value="1"/>
</dbReference>
<dbReference type="GO" id="GO:0003937">
    <property type="term" value="F:IMP cyclohydrolase activity"/>
    <property type="evidence" value="ECO:0007669"/>
    <property type="project" value="InterPro"/>
</dbReference>
<accession>A0A7V3V084</accession>
<dbReference type="EMBL" id="DTMZ01000112">
    <property type="protein sequence ID" value="HGD13427.1"/>
    <property type="molecule type" value="Genomic_DNA"/>
</dbReference>
<dbReference type="InterPro" id="IPR036914">
    <property type="entry name" value="MGS-like_dom_sf"/>
</dbReference>
<name>A0A7V3V084_UNCW3</name>
<reference evidence="6" key="1">
    <citation type="journal article" date="2020" name="mSystems">
        <title>Genome- and Community-Level Interaction Insights into Carbon Utilization and Element Cycling Functions of Hydrothermarchaeota in Hydrothermal Sediment.</title>
        <authorList>
            <person name="Zhou Z."/>
            <person name="Liu Y."/>
            <person name="Xu W."/>
            <person name="Pan J."/>
            <person name="Luo Z.H."/>
            <person name="Li M."/>
        </authorList>
    </citation>
    <scope>NUCLEOTIDE SEQUENCE [LARGE SCALE GENOMIC DNA]</scope>
    <source>
        <strain evidence="6">SpSt-914</strain>
    </source>
</reference>